<dbReference type="AlphaFoldDB" id="A0A1U9NLK5"/>
<dbReference type="NCBIfam" id="TIGR00685">
    <property type="entry name" value="T6PP"/>
    <property type="match status" value="1"/>
</dbReference>
<evidence type="ECO:0000256" key="5">
    <source>
        <dbReference type="RuleBase" id="RU361117"/>
    </source>
</evidence>
<sequence length="524" mass="57626">MSNETKLTITADKFDAVIFDMDGVITETAKTHASAWKQLFDEYLKDRAEKNNEEFKPFSIEDDYLPYVDGKPRYDGVKSFLQSRRIDIPWGSPSDDPSAETVCGLGNRKNDYFLDRLKHEGAKVYPDAKKLVTALRNNGIAVAVISASKNSKPVLEAAGVIDLFDTSVDGNDARRQNLKGKPEPDVFIEAAKRLNTTPDRSIVVEDAIAGVQAGAQGKFATVIGVARNTDPDSLSSQGADIVVTTLDELTTAPAKNAAVADPMDPAECAQKISDRAGTRKPAVFLDYDGTLTPIVEHPEDATLSPEMADALIELNKHCTVAIVSGRDLADVRSMVNLDQLIYAGSHGFDIQGPHGMHIELQKGEDALPHLEIAHQALQQKLHAIPNARIERKKFAIAVHYRQVPDNRVDDLLEIGHELADSYPQLKLTGGKKIFELRPNVEWDKGSAVLWLLEKLELDPDKFLPIYIGDDLTDEDAFKALKSKGVGIMVSDEVEDTAADYVLTDTEQTRIFLEQLAQILARQTA</sequence>
<evidence type="ECO:0000313" key="7">
    <source>
        <dbReference type="Proteomes" id="UP000189674"/>
    </source>
</evidence>
<comment type="function">
    <text evidence="5">Removes the phosphate from trehalose 6-phosphate to produce free trehalose.</text>
</comment>
<dbReference type="UniPathway" id="UPA00299"/>
<dbReference type="Pfam" id="PF00702">
    <property type="entry name" value="Hydrolase"/>
    <property type="match status" value="1"/>
</dbReference>
<dbReference type="EMBL" id="CP019791">
    <property type="protein sequence ID" value="AQT68450.1"/>
    <property type="molecule type" value="Genomic_DNA"/>
</dbReference>
<dbReference type="Gene3D" id="1.10.150.240">
    <property type="entry name" value="Putative phosphatase, domain 2"/>
    <property type="match status" value="1"/>
</dbReference>
<dbReference type="InterPro" id="IPR006379">
    <property type="entry name" value="HAD-SF_hydro_IIB"/>
</dbReference>
<dbReference type="KEGG" id="alus:STSP2_01614"/>
<dbReference type="RefSeq" id="WP_146661457.1">
    <property type="nucleotide sequence ID" value="NZ_CP019791.1"/>
</dbReference>
<dbReference type="Proteomes" id="UP000189674">
    <property type="component" value="Chromosome"/>
</dbReference>
<organism evidence="6 7">
    <name type="scientific">Anaerohalosphaera lusitana</name>
    <dbReference type="NCBI Taxonomy" id="1936003"/>
    <lineage>
        <taxon>Bacteria</taxon>
        <taxon>Pseudomonadati</taxon>
        <taxon>Planctomycetota</taxon>
        <taxon>Phycisphaerae</taxon>
        <taxon>Sedimentisphaerales</taxon>
        <taxon>Anaerohalosphaeraceae</taxon>
        <taxon>Anaerohalosphaera</taxon>
    </lineage>
</organism>
<dbReference type="InterPro" id="IPR023198">
    <property type="entry name" value="PGP-like_dom2"/>
</dbReference>
<dbReference type="GO" id="GO:0004805">
    <property type="term" value="F:trehalose-phosphatase activity"/>
    <property type="evidence" value="ECO:0007669"/>
    <property type="project" value="UniProtKB-EC"/>
</dbReference>
<dbReference type="EC" id="3.1.3.12" evidence="5"/>
<dbReference type="PANTHER" id="PTHR43768:SF3">
    <property type="entry name" value="TREHALOSE 6-PHOSPHATE PHOSPHATASE"/>
    <property type="match status" value="1"/>
</dbReference>
<reference evidence="7" key="1">
    <citation type="submission" date="2017-02" db="EMBL/GenBank/DDBJ databases">
        <title>Comparative genomics and description of representatives of a novel lineage of planctomycetes thriving in anoxic sediments.</title>
        <authorList>
            <person name="Spring S."/>
            <person name="Bunk B."/>
            <person name="Sproer C."/>
        </authorList>
    </citation>
    <scope>NUCLEOTIDE SEQUENCE [LARGE SCALE GENOMIC DNA]</scope>
    <source>
        <strain evidence="7">ST-NAGAB-D1</strain>
    </source>
</reference>
<gene>
    <name evidence="6" type="ORF">STSP2_01614</name>
</gene>
<dbReference type="SUPFAM" id="SSF56784">
    <property type="entry name" value="HAD-like"/>
    <property type="match status" value="2"/>
</dbReference>
<dbReference type="SFLD" id="SFLDS00003">
    <property type="entry name" value="Haloacid_Dehalogenase"/>
    <property type="match status" value="1"/>
</dbReference>
<dbReference type="InterPro" id="IPR036412">
    <property type="entry name" value="HAD-like_sf"/>
</dbReference>
<keyword evidence="4 5" id="KW-0378">Hydrolase</keyword>
<comment type="pathway">
    <text evidence="1 5">Glycan biosynthesis; trehalose biosynthesis.</text>
</comment>
<comment type="catalytic activity">
    <reaction evidence="5">
        <text>alpha,alpha-trehalose 6-phosphate + H2O = alpha,alpha-trehalose + phosphate</text>
        <dbReference type="Rhea" id="RHEA:23420"/>
        <dbReference type="ChEBI" id="CHEBI:15377"/>
        <dbReference type="ChEBI" id="CHEBI:16551"/>
        <dbReference type="ChEBI" id="CHEBI:43474"/>
        <dbReference type="ChEBI" id="CHEBI:58429"/>
        <dbReference type="EC" id="3.1.3.12"/>
    </reaction>
</comment>
<dbReference type="GO" id="GO:0005992">
    <property type="term" value="P:trehalose biosynthetic process"/>
    <property type="evidence" value="ECO:0007669"/>
    <property type="project" value="UniProtKB-UniPathway"/>
</dbReference>
<dbReference type="InterPro" id="IPR023214">
    <property type="entry name" value="HAD_sf"/>
</dbReference>
<evidence type="ECO:0000256" key="2">
    <source>
        <dbReference type="ARBA" id="ARBA00006171"/>
    </source>
</evidence>
<comment type="similarity">
    <text evidence="2">Belongs to the HAD-like hydrolase superfamily. CbbY/CbbZ/Gph/YieH family.</text>
</comment>
<name>A0A1U9NLK5_9BACT</name>
<keyword evidence="6" id="KW-0326">Glycosidase</keyword>
<dbReference type="InterPro" id="IPR010976">
    <property type="entry name" value="B-phosphoglucomutase_hydrolase"/>
</dbReference>
<dbReference type="SFLD" id="SFLDG01129">
    <property type="entry name" value="C1.5:_HAD__Beta-PGM__Phosphata"/>
    <property type="match status" value="1"/>
</dbReference>
<dbReference type="NCBIfam" id="TIGR01484">
    <property type="entry name" value="HAD-SF-IIB"/>
    <property type="match status" value="1"/>
</dbReference>
<dbReference type="CDD" id="cd01627">
    <property type="entry name" value="HAD_TPP"/>
    <property type="match status" value="1"/>
</dbReference>
<dbReference type="InterPro" id="IPR044651">
    <property type="entry name" value="OTSB-like"/>
</dbReference>
<proteinExistence type="inferred from homology"/>
<protein>
    <recommendedName>
        <fullName evidence="5">Trehalose 6-phosphate phosphatase</fullName>
        <ecNumber evidence="5">3.1.3.12</ecNumber>
    </recommendedName>
</protein>
<dbReference type="Gene3D" id="3.30.70.1020">
    <property type="entry name" value="Trehalose-6-phosphate phosphatase related protein, domain 2"/>
    <property type="match status" value="1"/>
</dbReference>
<dbReference type="STRING" id="1936003.STSP2_01614"/>
<evidence type="ECO:0000256" key="1">
    <source>
        <dbReference type="ARBA" id="ARBA00005199"/>
    </source>
</evidence>
<evidence type="ECO:0000256" key="4">
    <source>
        <dbReference type="ARBA" id="ARBA00022801"/>
    </source>
</evidence>
<dbReference type="GO" id="GO:0016798">
    <property type="term" value="F:hydrolase activity, acting on glycosyl bonds"/>
    <property type="evidence" value="ECO:0007669"/>
    <property type="project" value="UniProtKB-KW"/>
</dbReference>
<dbReference type="Gene3D" id="3.40.50.1000">
    <property type="entry name" value="HAD superfamily/HAD-like"/>
    <property type="match status" value="2"/>
</dbReference>
<dbReference type="InterPro" id="IPR006439">
    <property type="entry name" value="HAD-SF_hydro_IA"/>
</dbReference>
<dbReference type="OrthoDB" id="9797743at2"/>
<dbReference type="GO" id="GO:0046872">
    <property type="term" value="F:metal ion binding"/>
    <property type="evidence" value="ECO:0007669"/>
    <property type="project" value="UniProtKB-KW"/>
</dbReference>
<comment type="similarity">
    <text evidence="3 5">Belongs to the trehalose phosphatase family.</text>
</comment>
<comment type="cofactor">
    <cofactor evidence="5">
        <name>Mg(2+)</name>
        <dbReference type="ChEBI" id="CHEBI:18420"/>
    </cofactor>
</comment>
<dbReference type="NCBIfam" id="TIGR01509">
    <property type="entry name" value="HAD-SF-IA-v3"/>
    <property type="match status" value="1"/>
</dbReference>
<dbReference type="InterPro" id="IPR003337">
    <property type="entry name" value="Trehalose_PPase"/>
</dbReference>
<keyword evidence="5" id="KW-0460">Magnesium</keyword>
<dbReference type="NCBIfam" id="TIGR02009">
    <property type="entry name" value="PGMB-YQAB-SF"/>
    <property type="match status" value="1"/>
</dbReference>
<evidence type="ECO:0000256" key="3">
    <source>
        <dbReference type="ARBA" id="ARBA00008770"/>
    </source>
</evidence>
<evidence type="ECO:0000313" key="6">
    <source>
        <dbReference type="EMBL" id="AQT68450.1"/>
    </source>
</evidence>
<dbReference type="PANTHER" id="PTHR43768">
    <property type="entry name" value="TREHALOSE 6-PHOSPHATE PHOSPHATASE"/>
    <property type="match status" value="1"/>
</dbReference>
<keyword evidence="7" id="KW-1185">Reference proteome</keyword>
<accession>A0A1U9NLK5</accession>
<keyword evidence="5" id="KW-0479">Metal-binding</keyword>
<dbReference type="Pfam" id="PF02358">
    <property type="entry name" value="Trehalose_PPase"/>
    <property type="match status" value="1"/>
</dbReference>